<evidence type="ECO:0000256" key="1">
    <source>
        <dbReference type="ARBA" id="ARBA00004651"/>
    </source>
</evidence>
<feature type="transmembrane region" description="Helical" evidence="7">
    <location>
        <begin position="91"/>
        <end position="112"/>
    </location>
</feature>
<feature type="domain" description="SSD" evidence="8">
    <location>
        <begin position="95"/>
        <end position="217"/>
    </location>
</feature>
<dbReference type="GO" id="GO:0022857">
    <property type="term" value="F:transmembrane transporter activity"/>
    <property type="evidence" value="ECO:0007669"/>
    <property type="project" value="InterPro"/>
</dbReference>
<feature type="non-terminal residue" evidence="9">
    <location>
        <position position="1"/>
    </location>
</feature>
<feature type="non-terminal residue" evidence="9">
    <location>
        <position position="365"/>
    </location>
</feature>
<proteinExistence type="inferred from homology"/>
<dbReference type="PRINTS" id="PR00702">
    <property type="entry name" value="ACRIFLAVINRP"/>
</dbReference>
<feature type="transmembrane region" description="Helical" evidence="7">
    <location>
        <begin position="189"/>
        <end position="211"/>
    </location>
</feature>
<keyword evidence="4 7" id="KW-0812">Transmembrane</keyword>
<feature type="transmembrane region" description="Helical" evidence="7">
    <location>
        <begin position="166"/>
        <end position="183"/>
    </location>
</feature>
<dbReference type="AlphaFoldDB" id="X0T001"/>
<dbReference type="EMBL" id="BARS01008625">
    <property type="protein sequence ID" value="GAF81487.1"/>
    <property type="molecule type" value="Genomic_DNA"/>
</dbReference>
<evidence type="ECO:0000256" key="6">
    <source>
        <dbReference type="ARBA" id="ARBA00023136"/>
    </source>
</evidence>
<feature type="transmembrane region" description="Helical" evidence="7">
    <location>
        <begin position="51"/>
        <end position="84"/>
    </location>
</feature>
<evidence type="ECO:0000313" key="9">
    <source>
        <dbReference type="EMBL" id="GAF81487.1"/>
    </source>
</evidence>
<dbReference type="InterPro" id="IPR050545">
    <property type="entry name" value="Mycobact_MmpL"/>
</dbReference>
<dbReference type="PANTHER" id="PTHR33406">
    <property type="entry name" value="MEMBRANE PROTEIN MJ1562-RELATED"/>
    <property type="match status" value="1"/>
</dbReference>
<dbReference type="Pfam" id="PF03176">
    <property type="entry name" value="MMPL"/>
    <property type="match status" value="1"/>
</dbReference>
<gene>
    <name evidence="9" type="ORF">S01H1_16395</name>
</gene>
<feature type="transmembrane region" description="Helical" evidence="7">
    <location>
        <begin position="118"/>
        <end position="136"/>
    </location>
</feature>
<comment type="subcellular location">
    <subcellularLocation>
        <location evidence="1">Cell membrane</location>
        <topology evidence="1">Multi-pass membrane protein</topology>
    </subcellularLocation>
</comment>
<dbReference type="PANTHER" id="PTHR33406:SF6">
    <property type="entry name" value="MEMBRANE PROTEIN YDGH-RELATED"/>
    <property type="match status" value="1"/>
</dbReference>
<evidence type="ECO:0000259" key="8">
    <source>
        <dbReference type="PROSITE" id="PS50156"/>
    </source>
</evidence>
<keyword evidence="3" id="KW-1003">Cell membrane</keyword>
<organism evidence="9">
    <name type="scientific">marine sediment metagenome</name>
    <dbReference type="NCBI Taxonomy" id="412755"/>
    <lineage>
        <taxon>unclassified sequences</taxon>
        <taxon>metagenomes</taxon>
        <taxon>ecological metagenomes</taxon>
    </lineage>
</organism>
<accession>X0T001</accession>
<sequence length="365" mass="39667">NLVLLLALLLALSTIALAPNMSPGAAANALRLASGFLLICAMVLVTKRVSVWHIIVWAGLCLALILLRSGWGLSVVGLAAVAFSFRRLSNLYLPLLIVILTAVWTFGLLGVLGVPLNFLTIAVLPLLLGVGIDDAIHMLHRYDGERRAGSSGETAIDTAVTRTGRALLLTTLTTVVGFSSLLVSRSPTIQHFGLLAGFAMLTSFIVTMTVIPASKHLLREPAEDAGTLPRDETRLGRILRRYVEALSRSRAMPIVIGLAAVIGIGAFVIGYDIELYSFDLRRMLPSDYPIVRLYNDINEEFRVYDEVNILITGEIARLDVIRAMIETAPTALSASPYVRRVTSIAHVLDDARRANPTLDEQFMGR</sequence>
<protein>
    <recommendedName>
        <fullName evidence="8">SSD domain-containing protein</fullName>
    </recommendedName>
</protein>
<reference evidence="9" key="1">
    <citation type="journal article" date="2014" name="Front. Microbiol.">
        <title>High frequency of phylogenetically diverse reductive dehalogenase-homologous genes in deep subseafloor sedimentary metagenomes.</title>
        <authorList>
            <person name="Kawai M."/>
            <person name="Futagami T."/>
            <person name="Toyoda A."/>
            <person name="Takaki Y."/>
            <person name="Nishi S."/>
            <person name="Hori S."/>
            <person name="Arai W."/>
            <person name="Tsubouchi T."/>
            <person name="Morono Y."/>
            <person name="Uchiyama I."/>
            <person name="Ito T."/>
            <person name="Fujiyama A."/>
            <person name="Inagaki F."/>
            <person name="Takami H."/>
        </authorList>
    </citation>
    <scope>NUCLEOTIDE SEQUENCE</scope>
    <source>
        <strain evidence="9">Expedition CK06-06</strain>
    </source>
</reference>
<comment type="caution">
    <text evidence="9">The sequence shown here is derived from an EMBL/GenBank/DDBJ whole genome shotgun (WGS) entry which is preliminary data.</text>
</comment>
<evidence type="ECO:0000256" key="5">
    <source>
        <dbReference type="ARBA" id="ARBA00022989"/>
    </source>
</evidence>
<name>X0T001_9ZZZZ</name>
<evidence type="ECO:0000256" key="4">
    <source>
        <dbReference type="ARBA" id="ARBA00022692"/>
    </source>
</evidence>
<feature type="transmembrane region" description="Helical" evidence="7">
    <location>
        <begin position="251"/>
        <end position="271"/>
    </location>
</feature>
<evidence type="ECO:0000256" key="7">
    <source>
        <dbReference type="SAM" id="Phobius"/>
    </source>
</evidence>
<dbReference type="Gene3D" id="1.20.1640.10">
    <property type="entry name" value="Multidrug efflux transporter AcrB transmembrane domain"/>
    <property type="match status" value="1"/>
</dbReference>
<dbReference type="InterPro" id="IPR000731">
    <property type="entry name" value="SSD"/>
</dbReference>
<evidence type="ECO:0000256" key="2">
    <source>
        <dbReference type="ARBA" id="ARBA00010157"/>
    </source>
</evidence>
<keyword evidence="6 7" id="KW-0472">Membrane</keyword>
<dbReference type="InterPro" id="IPR001036">
    <property type="entry name" value="Acrflvin-R"/>
</dbReference>
<comment type="similarity">
    <text evidence="2">Belongs to the resistance-nodulation-cell division (RND) (TC 2.A.6) family. MmpL subfamily.</text>
</comment>
<dbReference type="SUPFAM" id="SSF82866">
    <property type="entry name" value="Multidrug efflux transporter AcrB transmembrane domain"/>
    <property type="match status" value="1"/>
</dbReference>
<keyword evidence="5 7" id="KW-1133">Transmembrane helix</keyword>
<dbReference type="GO" id="GO:0005886">
    <property type="term" value="C:plasma membrane"/>
    <property type="evidence" value="ECO:0007669"/>
    <property type="project" value="UniProtKB-SubCell"/>
</dbReference>
<dbReference type="InterPro" id="IPR004869">
    <property type="entry name" value="MMPL_dom"/>
</dbReference>
<dbReference type="PROSITE" id="PS50156">
    <property type="entry name" value="SSD"/>
    <property type="match status" value="1"/>
</dbReference>
<evidence type="ECO:0000256" key="3">
    <source>
        <dbReference type="ARBA" id="ARBA00022475"/>
    </source>
</evidence>